<evidence type="ECO:0000313" key="1">
    <source>
        <dbReference type="EMBL" id="EOB06819.1"/>
    </source>
</evidence>
<sequence length="140" mass="15804">VKSAGHLYEPVATLTGLPLSQAKEMDHLMSPRLLRDDDWRDSNGRIHVTISKSAQEKMRQKRMREMELLRREREKEREKLQLSTCSSDPGFTSEEGFGLVHINGTVPISSSTSNAYRSSIGTTLRKRVNRPSLPSIPVIS</sequence>
<evidence type="ECO:0008006" key="3">
    <source>
        <dbReference type="Google" id="ProtNLM"/>
    </source>
</evidence>
<feature type="non-terminal residue" evidence="1">
    <location>
        <position position="1"/>
    </location>
</feature>
<feature type="non-terminal residue" evidence="1">
    <location>
        <position position="140"/>
    </location>
</feature>
<keyword evidence="2" id="KW-1185">Reference proteome</keyword>
<gene>
    <name evidence="1" type="ORF">Anapl_04844</name>
</gene>
<evidence type="ECO:0000313" key="2">
    <source>
        <dbReference type="Proteomes" id="UP000296049"/>
    </source>
</evidence>
<accession>R0LM84</accession>
<dbReference type="EMBL" id="KB742580">
    <property type="protein sequence ID" value="EOB06819.1"/>
    <property type="molecule type" value="Genomic_DNA"/>
</dbReference>
<name>R0LM84_ANAPL</name>
<organism evidence="1 2">
    <name type="scientific">Anas platyrhynchos</name>
    <name type="common">Mallard</name>
    <name type="synonym">Anas boschas</name>
    <dbReference type="NCBI Taxonomy" id="8839"/>
    <lineage>
        <taxon>Eukaryota</taxon>
        <taxon>Metazoa</taxon>
        <taxon>Chordata</taxon>
        <taxon>Craniata</taxon>
        <taxon>Vertebrata</taxon>
        <taxon>Euteleostomi</taxon>
        <taxon>Archelosauria</taxon>
        <taxon>Archosauria</taxon>
        <taxon>Dinosauria</taxon>
        <taxon>Saurischia</taxon>
        <taxon>Theropoda</taxon>
        <taxon>Coelurosauria</taxon>
        <taxon>Aves</taxon>
        <taxon>Neognathae</taxon>
        <taxon>Galloanserae</taxon>
        <taxon>Anseriformes</taxon>
        <taxon>Anatidae</taxon>
        <taxon>Anatinae</taxon>
        <taxon>Anas</taxon>
    </lineage>
</organism>
<dbReference type="AlphaFoldDB" id="R0LM84"/>
<dbReference type="Proteomes" id="UP000296049">
    <property type="component" value="Unassembled WGS sequence"/>
</dbReference>
<reference evidence="2" key="1">
    <citation type="journal article" date="2013" name="Nat. Genet.">
        <title>The duck genome and transcriptome provide insight into an avian influenza virus reservoir species.</title>
        <authorList>
            <person name="Huang Y."/>
            <person name="Li Y."/>
            <person name="Burt D.W."/>
            <person name="Chen H."/>
            <person name="Zhang Y."/>
            <person name="Qian W."/>
            <person name="Kim H."/>
            <person name="Gan S."/>
            <person name="Zhao Y."/>
            <person name="Li J."/>
            <person name="Yi K."/>
            <person name="Feng H."/>
            <person name="Zhu P."/>
            <person name="Li B."/>
            <person name="Liu Q."/>
            <person name="Fairley S."/>
            <person name="Magor K.E."/>
            <person name="Du Z."/>
            <person name="Hu X."/>
            <person name="Goodman L."/>
            <person name="Tafer H."/>
            <person name="Vignal A."/>
            <person name="Lee T."/>
            <person name="Kim K.W."/>
            <person name="Sheng Z."/>
            <person name="An Y."/>
            <person name="Searle S."/>
            <person name="Herrero J."/>
            <person name="Groenen M.A."/>
            <person name="Crooijmans R.P."/>
            <person name="Faraut T."/>
            <person name="Cai Q."/>
            <person name="Webster R.G."/>
            <person name="Aldridge J.R."/>
            <person name="Warren W.C."/>
            <person name="Bartschat S."/>
            <person name="Kehr S."/>
            <person name="Marz M."/>
            <person name="Stadler P.F."/>
            <person name="Smith J."/>
            <person name="Kraus R.H."/>
            <person name="Zhao Y."/>
            <person name="Ren L."/>
            <person name="Fei J."/>
            <person name="Morisson M."/>
            <person name="Kaiser P."/>
            <person name="Griffin D.K."/>
            <person name="Rao M."/>
            <person name="Pitel F."/>
            <person name="Wang J."/>
            <person name="Li N."/>
        </authorList>
    </citation>
    <scope>NUCLEOTIDE SEQUENCE [LARGE SCALE GENOMIC DNA]</scope>
</reference>
<proteinExistence type="predicted"/>
<protein>
    <recommendedName>
        <fullName evidence="3">Protein FAM179A</fullName>
    </recommendedName>
</protein>